<evidence type="ECO:0000256" key="1">
    <source>
        <dbReference type="SAM" id="SignalP"/>
    </source>
</evidence>
<evidence type="ECO:0000313" key="2">
    <source>
        <dbReference type="EMBL" id="SFR68290.1"/>
    </source>
</evidence>
<evidence type="ECO:0000313" key="3">
    <source>
        <dbReference type="Proteomes" id="UP000199462"/>
    </source>
</evidence>
<keyword evidence="3" id="KW-1185">Reference proteome</keyword>
<dbReference type="AlphaFoldDB" id="A0A1I6IPW9"/>
<dbReference type="RefSeq" id="WP_027064445.1">
    <property type="nucleotide sequence ID" value="NZ_FOYX01000001.1"/>
</dbReference>
<keyword evidence="1" id="KW-0732">Signal</keyword>
<protein>
    <submittedName>
        <fullName evidence="2">Uncharacterized protein</fullName>
    </submittedName>
</protein>
<sequence length="76" mass="8671">MKSFILLTVLFFTSFLVQAQANDENVSLEIKTVEVEMIETIDTENTTEVARLYKNKNNRVIKALKFSTKLNSAKLS</sequence>
<proteinExistence type="predicted"/>
<organism evidence="2 3">
    <name type="scientific">Maribacter stanieri</name>
    <dbReference type="NCBI Taxonomy" id="440514"/>
    <lineage>
        <taxon>Bacteria</taxon>
        <taxon>Pseudomonadati</taxon>
        <taxon>Bacteroidota</taxon>
        <taxon>Flavobacteriia</taxon>
        <taxon>Flavobacteriales</taxon>
        <taxon>Flavobacteriaceae</taxon>
        <taxon>Maribacter</taxon>
    </lineage>
</organism>
<name>A0A1I6IPW9_9FLAO</name>
<accession>A0A1I6IPW9</accession>
<feature type="signal peptide" evidence="1">
    <location>
        <begin position="1"/>
        <end position="21"/>
    </location>
</feature>
<dbReference type="EMBL" id="FOYX01000001">
    <property type="protein sequence ID" value="SFR68290.1"/>
    <property type="molecule type" value="Genomic_DNA"/>
</dbReference>
<feature type="chain" id="PRO_5011653669" evidence="1">
    <location>
        <begin position="22"/>
        <end position="76"/>
    </location>
</feature>
<reference evidence="3" key="1">
    <citation type="submission" date="2016-10" db="EMBL/GenBank/DDBJ databases">
        <authorList>
            <person name="Varghese N."/>
            <person name="Submissions S."/>
        </authorList>
    </citation>
    <scope>NUCLEOTIDE SEQUENCE [LARGE SCALE GENOMIC DNA]</scope>
    <source>
        <strain evidence="3">DSM 19891</strain>
    </source>
</reference>
<dbReference type="Proteomes" id="UP000199462">
    <property type="component" value="Unassembled WGS sequence"/>
</dbReference>
<gene>
    <name evidence="2" type="ORF">SAMN04488010_2001</name>
</gene>